<comment type="function">
    <text evidence="9">Part of the tripartite ATP-independent periplasmic (TRAP) transport system.</text>
</comment>
<evidence type="ECO:0000256" key="2">
    <source>
        <dbReference type="ARBA" id="ARBA00022448"/>
    </source>
</evidence>
<dbReference type="EMBL" id="JAOVZQ010000001">
    <property type="protein sequence ID" value="MCY0096746.1"/>
    <property type="molecule type" value="Genomic_DNA"/>
</dbReference>
<evidence type="ECO:0000313" key="11">
    <source>
        <dbReference type="EMBL" id="MCY0096746.1"/>
    </source>
</evidence>
<evidence type="ECO:0000256" key="8">
    <source>
        <dbReference type="ARBA" id="ARBA00038436"/>
    </source>
</evidence>
<keyword evidence="4 9" id="KW-0997">Cell inner membrane</keyword>
<feature type="transmembrane region" description="Helical" evidence="9">
    <location>
        <begin position="43"/>
        <end position="62"/>
    </location>
</feature>
<dbReference type="Pfam" id="PF04290">
    <property type="entry name" value="DctQ"/>
    <property type="match status" value="1"/>
</dbReference>
<keyword evidence="12" id="KW-1185">Reference proteome</keyword>
<dbReference type="PROSITE" id="PS51257">
    <property type="entry name" value="PROKAR_LIPOPROTEIN"/>
    <property type="match status" value="1"/>
</dbReference>
<keyword evidence="6 9" id="KW-1133">Transmembrane helix</keyword>
<evidence type="ECO:0000256" key="3">
    <source>
        <dbReference type="ARBA" id="ARBA00022475"/>
    </source>
</evidence>
<dbReference type="PANTHER" id="PTHR35011">
    <property type="entry name" value="2,3-DIKETO-L-GULONATE TRAP TRANSPORTER SMALL PERMEASE PROTEIN YIAM"/>
    <property type="match status" value="1"/>
</dbReference>
<gene>
    <name evidence="11" type="ORF">OEG82_22425</name>
</gene>
<keyword evidence="7 9" id="KW-0472">Membrane</keyword>
<evidence type="ECO:0000256" key="1">
    <source>
        <dbReference type="ARBA" id="ARBA00004429"/>
    </source>
</evidence>
<protein>
    <recommendedName>
        <fullName evidence="9">TRAP transporter small permease protein</fullName>
    </recommendedName>
</protein>
<evidence type="ECO:0000256" key="4">
    <source>
        <dbReference type="ARBA" id="ARBA00022519"/>
    </source>
</evidence>
<name>A0ABT3YLE6_9HYPH</name>
<comment type="similarity">
    <text evidence="8 9">Belongs to the TRAP transporter small permease family.</text>
</comment>
<comment type="subunit">
    <text evidence="9">The complex comprises the extracytoplasmic solute receptor protein and the two transmembrane proteins.</text>
</comment>
<dbReference type="Proteomes" id="UP001081283">
    <property type="component" value="Unassembled WGS sequence"/>
</dbReference>
<keyword evidence="3" id="KW-1003">Cell membrane</keyword>
<organism evidence="11 12">
    <name type="scientific">Hoeflea ulvae</name>
    <dbReference type="NCBI Taxonomy" id="2983764"/>
    <lineage>
        <taxon>Bacteria</taxon>
        <taxon>Pseudomonadati</taxon>
        <taxon>Pseudomonadota</taxon>
        <taxon>Alphaproteobacteria</taxon>
        <taxon>Hyphomicrobiales</taxon>
        <taxon>Rhizobiaceae</taxon>
        <taxon>Hoeflea</taxon>
    </lineage>
</organism>
<feature type="domain" description="Tripartite ATP-independent periplasmic transporters DctQ component" evidence="10">
    <location>
        <begin position="23"/>
        <end position="152"/>
    </location>
</feature>
<evidence type="ECO:0000256" key="5">
    <source>
        <dbReference type="ARBA" id="ARBA00022692"/>
    </source>
</evidence>
<evidence type="ECO:0000256" key="7">
    <source>
        <dbReference type="ARBA" id="ARBA00023136"/>
    </source>
</evidence>
<comment type="subcellular location">
    <subcellularLocation>
        <location evidence="1 9">Cell inner membrane</location>
        <topology evidence="1 9">Multi-pass membrane protein</topology>
    </subcellularLocation>
</comment>
<evidence type="ECO:0000256" key="6">
    <source>
        <dbReference type="ARBA" id="ARBA00022989"/>
    </source>
</evidence>
<dbReference type="InterPro" id="IPR007387">
    <property type="entry name" value="TRAP_DctQ"/>
</dbReference>
<accession>A0ABT3YLE6</accession>
<sequence length="163" mass="17452">MKILDTAFRYLALLGAVSFAAAACITVVDVVMRKFSGGILGTVDYVQLFIVSGAFLAMPYAFRVNAHVSLDLVSNFLPPFAQWLLGLATSLLTLGFCCLLGYYSTQSALSMLSSSDISMNIGIPMWIYWAPFALGLVGSSVAMAFNVADQLRAGWNEPGKSAT</sequence>
<comment type="caution">
    <text evidence="11">The sequence shown here is derived from an EMBL/GenBank/DDBJ whole genome shotgun (WGS) entry which is preliminary data.</text>
</comment>
<feature type="transmembrane region" description="Helical" evidence="9">
    <location>
        <begin position="82"/>
        <end position="105"/>
    </location>
</feature>
<proteinExistence type="inferred from homology"/>
<dbReference type="RefSeq" id="WP_267614571.1">
    <property type="nucleotide sequence ID" value="NZ_JAOVZQ010000001.1"/>
</dbReference>
<evidence type="ECO:0000259" key="10">
    <source>
        <dbReference type="Pfam" id="PF04290"/>
    </source>
</evidence>
<reference evidence="11" key="1">
    <citation type="submission" date="2022-10" db="EMBL/GenBank/DDBJ databases">
        <title>Hoeflea sp. J2-29, isolated from marine algae.</title>
        <authorList>
            <person name="Kristyanto S."/>
            <person name="Kim J.M."/>
            <person name="Jeon C.O."/>
        </authorList>
    </citation>
    <scope>NUCLEOTIDE SEQUENCE</scope>
    <source>
        <strain evidence="11">J2-29</strain>
    </source>
</reference>
<evidence type="ECO:0000256" key="9">
    <source>
        <dbReference type="RuleBase" id="RU369079"/>
    </source>
</evidence>
<feature type="transmembrane region" description="Helical" evidence="9">
    <location>
        <begin position="126"/>
        <end position="148"/>
    </location>
</feature>
<dbReference type="InterPro" id="IPR055348">
    <property type="entry name" value="DctQ"/>
</dbReference>
<keyword evidence="5 9" id="KW-0812">Transmembrane</keyword>
<feature type="transmembrane region" description="Helical" evidence="9">
    <location>
        <begin position="12"/>
        <end position="31"/>
    </location>
</feature>
<dbReference type="PANTHER" id="PTHR35011:SF2">
    <property type="entry name" value="2,3-DIKETO-L-GULONATE TRAP TRANSPORTER SMALL PERMEASE PROTEIN YIAM"/>
    <property type="match status" value="1"/>
</dbReference>
<evidence type="ECO:0000313" key="12">
    <source>
        <dbReference type="Proteomes" id="UP001081283"/>
    </source>
</evidence>
<keyword evidence="2 9" id="KW-0813">Transport</keyword>